<dbReference type="PANTHER" id="PTHR33795:SF1">
    <property type="entry name" value="INSERTION ELEMENT IS150 PROTEIN INSJ"/>
    <property type="match status" value="1"/>
</dbReference>
<dbReference type="GO" id="GO:0006313">
    <property type="term" value="P:DNA transposition"/>
    <property type="evidence" value="ECO:0007669"/>
    <property type="project" value="InterPro"/>
</dbReference>
<comment type="caution">
    <text evidence="4">The sequence shown here is derived from an EMBL/GenBank/DDBJ whole genome shotgun (WGS) entry which is preliminary data.</text>
</comment>
<dbReference type="Pfam" id="PF01527">
    <property type="entry name" value="HTH_Tnp_1"/>
    <property type="match status" value="1"/>
</dbReference>
<dbReference type="GO" id="GO:0043565">
    <property type="term" value="F:sequence-specific DNA binding"/>
    <property type="evidence" value="ECO:0007669"/>
    <property type="project" value="InterPro"/>
</dbReference>
<evidence type="ECO:0000259" key="3">
    <source>
        <dbReference type="Pfam" id="PF13518"/>
    </source>
</evidence>
<dbReference type="InterPro" id="IPR055247">
    <property type="entry name" value="InsJ-like_HTH"/>
</dbReference>
<evidence type="ECO:0000256" key="1">
    <source>
        <dbReference type="ARBA" id="ARBA00038232"/>
    </source>
</evidence>
<keyword evidence="2" id="KW-0175">Coiled coil</keyword>
<name>A0A1Y4SYZ6_9FIRM</name>
<dbReference type="SUPFAM" id="SSF46689">
    <property type="entry name" value="Homeodomain-like"/>
    <property type="match status" value="1"/>
</dbReference>
<organism evidence="4 5">
    <name type="scientific">Massilimicrobiota timonensis</name>
    <dbReference type="NCBI Taxonomy" id="1776392"/>
    <lineage>
        <taxon>Bacteria</taxon>
        <taxon>Bacillati</taxon>
        <taxon>Bacillota</taxon>
        <taxon>Erysipelotrichia</taxon>
        <taxon>Erysipelotrichales</taxon>
        <taxon>Erysipelotrichaceae</taxon>
        <taxon>Massilimicrobiota</taxon>
    </lineage>
</organism>
<proteinExistence type="inferred from homology"/>
<dbReference type="EMBL" id="NFLJ01000010">
    <property type="protein sequence ID" value="OUQ35159.1"/>
    <property type="molecule type" value="Genomic_DNA"/>
</dbReference>
<feature type="domain" description="Insertion element IS150 protein InsJ-like helix-turn-helix" evidence="3">
    <location>
        <begin position="133"/>
        <end position="182"/>
    </location>
</feature>
<dbReference type="Gene3D" id="1.10.10.60">
    <property type="entry name" value="Homeodomain-like"/>
    <property type="match status" value="1"/>
</dbReference>
<dbReference type="AlphaFoldDB" id="A0A1Y4SYZ6"/>
<accession>A0A1Y4SYZ6</accession>
<evidence type="ECO:0000313" key="5">
    <source>
        <dbReference type="Proteomes" id="UP000195305"/>
    </source>
</evidence>
<dbReference type="Gene3D" id="1.10.10.10">
    <property type="entry name" value="Winged helix-like DNA-binding domain superfamily/Winged helix DNA-binding domain"/>
    <property type="match status" value="2"/>
</dbReference>
<gene>
    <name evidence="4" type="ORF">B5E75_04835</name>
</gene>
<evidence type="ECO:0000256" key="2">
    <source>
        <dbReference type="SAM" id="Coils"/>
    </source>
</evidence>
<dbReference type="GO" id="GO:0004803">
    <property type="term" value="F:transposase activity"/>
    <property type="evidence" value="ECO:0007669"/>
    <property type="project" value="InterPro"/>
</dbReference>
<dbReference type="PANTHER" id="PTHR33795">
    <property type="entry name" value="INSERTION ELEMENT IS150 PROTEIN INSJ"/>
    <property type="match status" value="1"/>
</dbReference>
<dbReference type="SUPFAM" id="SSF48295">
    <property type="entry name" value="TrpR-like"/>
    <property type="match status" value="2"/>
</dbReference>
<keyword evidence="5" id="KW-1185">Reference proteome</keyword>
<dbReference type="InterPro" id="IPR036388">
    <property type="entry name" value="WH-like_DNA-bd_sf"/>
</dbReference>
<dbReference type="Pfam" id="PF13518">
    <property type="entry name" value="HTH_28"/>
    <property type="match status" value="1"/>
</dbReference>
<dbReference type="InterPro" id="IPR052057">
    <property type="entry name" value="IS150/IS1296_orfA-like"/>
</dbReference>
<dbReference type="InterPro" id="IPR009057">
    <property type="entry name" value="Homeodomain-like_sf"/>
</dbReference>
<sequence length="248" mass="29251">MGRKSKYSKELKIEICKRYLNGEGSTYSLADEIGTNNMVVYRWVKKYNAFGESAFDDLKSNNAYTKTFKQMVVDAYLNGEGSLDDLAIKYNISSNSTIIKWIKDYNSHMELKDYIPGGEDIYMAKSRKVNKEERIEIVKYCLEHDLDYKTTAKVFETTYANVFNWVKKYKEKGEDGLGDRRGHHKADEEVDEMTLLKRQLKQKEYELEMALLEVRMLKKLDEIERRRYTEKANMKKNMKQSKKLAKKK</sequence>
<feature type="coiled-coil region" evidence="2">
    <location>
        <begin position="183"/>
        <end position="213"/>
    </location>
</feature>
<protein>
    <recommendedName>
        <fullName evidence="3">Insertion element IS150 protein InsJ-like helix-turn-helix domain-containing protein</fullName>
    </recommendedName>
</protein>
<dbReference type="InterPro" id="IPR002514">
    <property type="entry name" value="Transposase_8"/>
</dbReference>
<dbReference type="OrthoDB" id="1641764at2"/>
<dbReference type="Proteomes" id="UP000195305">
    <property type="component" value="Unassembled WGS sequence"/>
</dbReference>
<evidence type="ECO:0000313" key="4">
    <source>
        <dbReference type="EMBL" id="OUQ35159.1"/>
    </source>
</evidence>
<reference evidence="4 5" key="1">
    <citation type="journal article" date="2018" name="BMC Genomics">
        <title>Whole genome sequencing and function prediction of 133 gut anaerobes isolated from chicken caecum in pure cultures.</title>
        <authorList>
            <person name="Medvecky M."/>
            <person name="Cejkova D."/>
            <person name="Polansky O."/>
            <person name="Karasova D."/>
            <person name="Kubasova T."/>
            <person name="Cizek A."/>
            <person name="Rychlik I."/>
        </authorList>
    </citation>
    <scope>NUCLEOTIDE SEQUENCE [LARGE SCALE GENOMIC DNA]</scope>
    <source>
        <strain evidence="4 5">An13</strain>
    </source>
</reference>
<comment type="similarity">
    <text evidence="1">Belongs to the IS150/IS1296 orfA family.</text>
</comment>
<dbReference type="RefSeq" id="WP_087357659.1">
    <property type="nucleotide sequence ID" value="NZ_AP031415.1"/>
</dbReference>
<dbReference type="InterPro" id="IPR010921">
    <property type="entry name" value="Trp_repressor/repl_initiator"/>
</dbReference>